<dbReference type="PATRIC" id="fig|159743.3.peg.30"/>
<evidence type="ECO:0000313" key="3">
    <source>
        <dbReference type="Proteomes" id="UP000032534"/>
    </source>
</evidence>
<dbReference type="Proteomes" id="UP000032534">
    <property type="component" value="Unassembled WGS sequence"/>
</dbReference>
<dbReference type="RefSeq" id="WP_044644199.1">
    <property type="nucleotide sequence ID" value="NZ_JTHP01000001.1"/>
</dbReference>
<gene>
    <name evidence="2" type="ORF">QD47_00135</name>
</gene>
<name>A0A0D7X7L7_9BACL</name>
<comment type="caution">
    <text evidence="2">The sequence shown here is derived from an EMBL/GenBank/DDBJ whole genome shotgun (WGS) entry which is preliminary data.</text>
</comment>
<dbReference type="OrthoDB" id="1157227at2"/>
<dbReference type="AlphaFoldDB" id="A0A0D7X7L7"/>
<feature type="signal peptide" evidence="1">
    <location>
        <begin position="1"/>
        <end position="23"/>
    </location>
</feature>
<reference evidence="2 3" key="1">
    <citation type="submission" date="2014-11" db="EMBL/GenBank/DDBJ databases">
        <title>Draft Genome Sequences of Paenibacillus polymyxa NRRL B-30509 and Paenibacillus terrae NRRL B-30644, Strains from a Poultry Environment that Produce Tridecaptin A and Paenicidins.</title>
        <authorList>
            <person name="van Belkum M.J."/>
            <person name="Lohans C.T."/>
            <person name="Vederas J.C."/>
        </authorList>
    </citation>
    <scope>NUCLEOTIDE SEQUENCE [LARGE SCALE GENOMIC DNA]</scope>
    <source>
        <strain evidence="2 3">NRRL B-30644</strain>
    </source>
</reference>
<feature type="chain" id="PRO_5038981292" evidence="1">
    <location>
        <begin position="24"/>
        <end position="360"/>
    </location>
</feature>
<evidence type="ECO:0000313" key="2">
    <source>
        <dbReference type="EMBL" id="KJD47406.1"/>
    </source>
</evidence>
<keyword evidence="3" id="KW-1185">Reference proteome</keyword>
<organism evidence="2 3">
    <name type="scientific">Paenibacillus terrae</name>
    <dbReference type="NCBI Taxonomy" id="159743"/>
    <lineage>
        <taxon>Bacteria</taxon>
        <taxon>Bacillati</taxon>
        <taxon>Bacillota</taxon>
        <taxon>Bacilli</taxon>
        <taxon>Bacillales</taxon>
        <taxon>Paenibacillaceae</taxon>
        <taxon>Paenibacillus</taxon>
    </lineage>
</organism>
<dbReference type="EMBL" id="JTHP01000001">
    <property type="protein sequence ID" value="KJD47406.1"/>
    <property type="molecule type" value="Genomic_DNA"/>
</dbReference>
<proteinExistence type="predicted"/>
<keyword evidence="1" id="KW-0732">Signal</keyword>
<evidence type="ECO:0000256" key="1">
    <source>
        <dbReference type="SAM" id="SignalP"/>
    </source>
</evidence>
<accession>A0A0D7X7L7</accession>
<protein>
    <submittedName>
        <fullName evidence="2">Uncharacterized protein</fullName>
    </submittedName>
</protein>
<sequence>MWKKGSKALAAVIILGATLVAPAVAPSKAAAAGLSASEQSRLAEYWSPVLYQDVGNNPEGDIPIPVNFDGDWSGLNNWDNIGKYAKGSSLPLKPSVYWSVVESDTHYFIGYDLFYATHDPRGTLGDHENDMEGMMFTIRKPGTAKKDGTKVTNPNGELELALMPRHAKLGMYGPANKAVQYDPGMSSVYYDSNFTTETNASGTHPLVYSAQNDESFLESDGDFGHALKPYNGKGAKGKSGYVFQAGTPVNLNASGGQLWDSKIGNFDDSKRMGYELIPLETSLWPLRNDFTLDLWSSYGTFKGDNGRANAANAPWGWSFENYRDLGSGRMLYDPAYLVDKLFDGLGEFSLTYRTNPYSGQ</sequence>